<feature type="compositionally biased region" description="Basic and acidic residues" evidence="7">
    <location>
        <begin position="1327"/>
        <end position="1337"/>
    </location>
</feature>
<dbReference type="GO" id="GO:0000723">
    <property type="term" value="P:telomere maintenance"/>
    <property type="evidence" value="ECO:0007669"/>
    <property type="project" value="TreeGrafter"/>
</dbReference>
<keyword evidence="3" id="KW-0158">Chromosome</keyword>
<evidence type="ECO:0000256" key="7">
    <source>
        <dbReference type="SAM" id="MobiDB-lite"/>
    </source>
</evidence>
<evidence type="ECO:0000256" key="5">
    <source>
        <dbReference type="ARBA" id="ARBA00023242"/>
    </source>
</evidence>
<organism evidence="9 10">
    <name type="scientific">Cladosporium halotolerans</name>
    <dbReference type="NCBI Taxonomy" id="1052096"/>
    <lineage>
        <taxon>Eukaryota</taxon>
        <taxon>Fungi</taxon>
        <taxon>Dikarya</taxon>
        <taxon>Ascomycota</taxon>
        <taxon>Pezizomycotina</taxon>
        <taxon>Dothideomycetes</taxon>
        <taxon>Dothideomycetidae</taxon>
        <taxon>Cladosporiales</taxon>
        <taxon>Cladosporiaceae</taxon>
        <taxon>Cladosporium</taxon>
    </lineage>
</organism>
<keyword evidence="4" id="KW-0779">Telomere</keyword>
<dbReference type="PANTHER" id="PTHR22928">
    <property type="entry name" value="TELOMERE-ASSOCIATED PROTEIN RIF1"/>
    <property type="match status" value="1"/>
</dbReference>
<dbReference type="RefSeq" id="XP_069232917.1">
    <property type="nucleotide sequence ID" value="XM_069370183.1"/>
</dbReference>
<feature type="compositionally biased region" description="Polar residues" evidence="7">
    <location>
        <begin position="1568"/>
        <end position="1577"/>
    </location>
</feature>
<accession>A0AB34KY40</accession>
<feature type="compositionally biased region" description="Basic residues" evidence="7">
    <location>
        <begin position="1607"/>
        <end position="1616"/>
    </location>
</feature>
<evidence type="ECO:0000259" key="8">
    <source>
        <dbReference type="Pfam" id="PF12231"/>
    </source>
</evidence>
<comment type="caution">
    <text evidence="9">The sequence shown here is derived from an EMBL/GenBank/DDBJ whole genome shotgun (WGS) entry which is preliminary data.</text>
</comment>
<evidence type="ECO:0000256" key="4">
    <source>
        <dbReference type="ARBA" id="ARBA00022895"/>
    </source>
</evidence>
<feature type="compositionally biased region" description="Basic and acidic residues" evidence="7">
    <location>
        <begin position="1344"/>
        <end position="1365"/>
    </location>
</feature>
<feature type="compositionally biased region" description="Basic and acidic residues" evidence="7">
    <location>
        <begin position="1289"/>
        <end position="1299"/>
    </location>
</feature>
<evidence type="ECO:0000313" key="10">
    <source>
        <dbReference type="Proteomes" id="UP000803884"/>
    </source>
</evidence>
<feature type="compositionally biased region" description="Acidic residues" evidence="7">
    <location>
        <begin position="1304"/>
        <end position="1313"/>
    </location>
</feature>
<feature type="compositionally biased region" description="Polar residues" evidence="7">
    <location>
        <begin position="1113"/>
        <end position="1131"/>
    </location>
</feature>
<keyword evidence="6" id="KW-0131">Cell cycle</keyword>
<name>A0AB34KY40_9PEZI</name>
<dbReference type="GO" id="GO:0005634">
    <property type="term" value="C:nucleus"/>
    <property type="evidence" value="ECO:0007669"/>
    <property type="project" value="UniProtKB-SubCell"/>
</dbReference>
<evidence type="ECO:0000256" key="6">
    <source>
        <dbReference type="ARBA" id="ARBA00023306"/>
    </source>
</evidence>
<dbReference type="PANTHER" id="PTHR22928:SF3">
    <property type="entry name" value="TELOMERE-ASSOCIATED PROTEIN RIF1"/>
    <property type="match status" value="1"/>
</dbReference>
<evidence type="ECO:0000256" key="2">
    <source>
        <dbReference type="ARBA" id="ARBA00004574"/>
    </source>
</evidence>
<feature type="compositionally biased region" description="Basic and acidic residues" evidence="7">
    <location>
        <begin position="1617"/>
        <end position="1626"/>
    </location>
</feature>
<feature type="compositionally biased region" description="Polar residues" evidence="7">
    <location>
        <begin position="1514"/>
        <end position="1533"/>
    </location>
</feature>
<feature type="compositionally biased region" description="Polar residues" evidence="7">
    <location>
        <begin position="44"/>
        <end position="71"/>
    </location>
</feature>
<feature type="compositionally biased region" description="Polar residues" evidence="7">
    <location>
        <begin position="1155"/>
        <end position="1175"/>
    </location>
</feature>
<sequence>MLSSSSSLFTSLPARPPTPPKDIQEHVKDALDFLENGHEEADENASNSGKLEITTDTPPGSSPVSSQEVNAVSNAAKKVGFSPFPPTYHEVPQIGVSNSPRDRLLRSAPRPRNSKPVKSILKLSSFAPPPTPDEHEHKIGYFSPEDPSTFGKMLQSVLKELASSSRSSRLDAYLALHGALTAYDGIPDRQAMAANMAQIQQYLSRDLIWRESGSLIETQVATQALKLACTLVFDNQLSKALDDDFRIFLIDRSITVMEQPEIPKALVKTHLYLVAQQKFHHSIITPNRAERMISALRTIEDRCSGNSLIATRLVIYQRLLDQAPVVMCNRLRDWLEHVFHGMLSSINDTKMRAIEVGNHAGLKLGTNAAASKALEDLFDIEVEEGQTYCDYLALRLTGMMTDKQKQTGVLVPQIWSAIVLFFRTKRRPLERWPRLRTWLQVLQKCLNSSDVNIKYQANLAWKKLVFAVMPDASTGPTMLSMLRVPISAGFEKRSGDRISRQARQIALDGYHNLLHYGMRPSLSHADLDVTWDAYVHPILLEMIKASPKGRLNACKILHGLLSPNAGLWNEFAAMESTAIQSHDLPRIDSRWVRSRLAKVLTLVEPIMSAELWNTQDDNILATKVWKQTLQSIAEAGAQEVKTSNELREALAMVMNMFQRLWGSSLDSDEHKSAITSEFFQEMVRTTCQYIGPSLLAEDMLARSPQGDVEAAPTPSHRPSKHQHALYSPLVFTLSMMCTQPHQSEGSQWRSLAAEVIELSCKSTATSAARLQLVNRTLQALQALSVTEDAKQQIAKLWTLFAQRATEALCHSKTESTPSGMLGQKLRDALNILVYGLPLMKTDATNIVAGHALIEEMILVARCKAGDAGVTLAVVEPVSKALLDKDRAIEITIEVHVAAVLFNSAGWPQNRQAMEQGRKLLWGVGSGPLRAGTFDPYEHAYGLIKDLFDECYSGLKGGASCDHLAIKMLNAFQAFVSNCPLALLVNTLRQIQSGVALWLEDGDRVVFSRQHVAEATIKLWGGLLSQIAGLPRKDGALLSLLQPLFVAGFASPKRSIVNRTITFWNENFGDQETLRYPAKLEKVLRAALSHVELDLPDFPEKQMDDELIELPAFSGQQDADSQIEPESTSISRWTGLPRGTASPAKQALVSHEVSSHLPSISTGGTHSASKPTSKGTTPKAHLRHDDSQIMFAPIDSSPLPAADESQLLTDHQKEVRARQNEDAQMFPDLSSTPARKQTPHVRRRPPGPLAFSADVGQEPASDAVARSPLEMPDEQNEMSGYLGSSPTPRSSDKSKAEQFKVDATAQDDEHEYDEISSSPPRSPYQAGEKSETGGKDQKTSFVADSVHDKDESSEGDAAKEDAKEEPADLDPASDDARPAAQLQMEADAAEHHGDLNDDAPGEAAQVDATTVVEPTEVFEQATGGNDDQDGLEMSRIENSFLEPDAGADPAVDSSPAGSHYSTRSARKRKRASAAAESLASKKQKHQSPLRRVMSGIFGSSQKEEEEEDGDEIVVASSQPTDSPTKVEPQQQTEGLNEGIEESVASVTSSQRPKRGRGRPRKSETPTPLPTSNTPASSTRAKRKALALSEGDAAGSSVNVGEEPAPAPKRQRRRARAKKAIEGARKSQEASQEEPDSRPPSRREATGVIIDQPESDVDVSQTRLASDDEAESGADGKTKPVEPAATPSKDRPKATPKSILGRLRDVLVDCSNAIFGSQEEREFDDILFRLRQEVHGAAYRGRST</sequence>
<dbReference type="GeneID" id="96003021"/>
<feature type="region of interest" description="Disordered" evidence="7">
    <location>
        <begin position="1113"/>
        <end position="1180"/>
    </location>
</feature>
<feature type="region of interest" description="Disordered" evidence="7">
    <location>
        <begin position="1213"/>
        <end position="1696"/>
    </location>
</feature>
<dbReference type="Pfam" id="PF12231">
    <property type="entry name" value="Rif1_N"/>
    <property type="match status" value="1"/>
</dbReference>
<keyword evidence="10" id="KW-1185">Reference proteome</keyword>
<comment type="subcellular location">
    <subcellularLocation>
        <location evidence="2">Chromosome</location>
        <location evidence="2">Telomere</location>
    </subcellularLocation>
    <subcellularLocation>
        <location evidence="1">Nucleus</location>
    </subcellularLocation>
</comment>
<proteinExistence type="predicted"/>
<feature type="domain" description="Telomere-associated protein Rif1 N-terminal" evidence="8">
    <location>
        <begin position="161"/>
        <end position="535"/>
    </location>
</feature>
<dbReference type="EMBL" id="JAAQHG020000004">
    <property type="protein sequence ID" value="KAL1589812.1"/>
    <property type="molecule type" value="Genomic_DNA"/>
</dbReference>
<feature type="compositionally biased region" description="Low complexity" evidence="7">
    <location>
        <begin position="1"/>
        <end position="12"/>
    </location>
</feature>
<reference evidence="9 10" key="1">
    <citation type="journal article" date="2020" name="Microbiol. Resour. Announc.">
        <title>Draft Genome Sequence of a Cladosporium Species Isolated from the Mesophotic Ascidian Didemnum maculosum.</title>
        <authorList>
            <person name="Gioti A."/>
            <person name="Siaperas R."/>
            <person name="Nikolaivits E."/>
            <person name="Le Goff G."/>
            <person name="Ouazzani J."/>
            <person name="Kotoulas G."/>
            <person name="Topakas E."/>
        </authorList>
    </citation>
    <scope>NUCLEOTIDE SEQUENCE [LARGE SCALE GENOMIC DNA]</scope>
    <source>
        <strain evidence="9 10">TM138-S3</strain>
    </source>
</reference>
<evidence type="ECO:0000313" key="9">
    <source>
        <dbReference type="EMBL" id="KAL1589812.1"/>
    </source>
</evidence>
<evidence type="ECO:0000256" key="3">
    <source>
        <dbReference type="ARBA" id="ARBA00022454"/>
    </source>
</evidence>
<dbReference type="GO" id="GO:0140445">
    <property type="term" value="C:chromosome, telomeric repeat region"/>
    <property type="evidence" value="ECO:0007669"/>
    <property type="project" value="TreeGrafter"/>
</dbReference>
<feature type="region of interest" description="Disordered" evidence="7">
    <location>
        <begin position="1"/>
        <end position="71"/>
    </location>
</feature>
<protein>
    <recommendedName>
        <fullName evidence="8">Telomere-associated protein Rif1 N-terminal domain-containing protein</fullName>
    </recommendedName>
</protein>
<keyword evidence="5" id="KW-0539">Nucleus</keyword>
<dbReference type="Proteomes" id="UP000803884">
    <property type="component" value="Unassembled WGS sequence"/>
</dbReference>
<dbReference type="InterPro" id="IPR022031">
    <property type="entry name" value="Rif1_N"/>
</dbReference>
<feature type="compositionally biased region" description="Basic and acidic residues" evidence="7">
    <location>
        <begin position="22"/>
        <end position="39"/>
    </location>
</feature>
<feature type="compositionally biased region" description="Basic and acidic residues" evidence="7">
    <location>
        <begin position="1633"/>
        <end position="1643"/>
    </location>
</feature>
<gene>
    <name evidence="9" type="ORF">WHR41_01577</name>
</gene>
<feature type="region of interest" description="Disordered" evidence="7">
    <location>
        <begin position="92"/>
        <end position="119"/>
    </location>
</feature>
<evidence type="ECO:0000256" key="1">
    <source>
        <dbReference type="ARBA" id="ARBA00004123"/>
    </source>
</evidence>